<organism evidence="2 3">
    <name type="scientific">Bradyrhizobium algeriense</name>
    <dbReference type="NCBI Taxonomy" id="634784"/>
    <lineage>
        <taxon>Bacteria</taxon>
        <taxon>Pseudomonadati</taxon>
        <taxon>Pseudomonadota</taxon>
        <taxon>Alphaproteobacteria</taxon>
        <taxon>Hyphomicrobiales</taxon>
        <taxon>Nitrobacteraceae</taxon>
        <taxon>Bradyrhizobium</taxon>
    </lineage>
</organism>
<dbReference type="Proteomes" id="UP001364224">
    <property type="component" value="Unassembled WGS sequence"/>
</dbReference>
<comment type="caution">
    <text evidence="2">The sequence shown here is derived from an EMBL/GenBank/DDBJ whole genome shotgun (WGS) entry which is preliminary data.</text>
</comment>
<name>A0ABU8BMC1_9BRAD</name>
<dbReference type="RefSeq" id="WP_334488045.1">
    <property type="nucleotide sequence ID" value="NZ_JAZHRV010000001.1"/>
</dbReference>
<dbReference type="EMBL" id="JAZHRV010000001">
    <property type="protein sequence ID" value="MEH2559693.1"/>
    <property type="molecule type" value="Genomic_DNA"/>
</dbReference>
<feature type="signal peptide" evidence="1">
    <location>
        <begin position="1"/>
        <end position="19"/>
    </location>
</feature>
<accession>A0ABU8BMC1</accession>
<evidence type="ECO:0000313" key="2">
    <source>
        <dbReference type="EMBL" id="MEH2559693.1"/>
    </source>
</evidence>
<reference evidence="2 3" key="1">
    <citation type="submission" date="2024-02" db="EMBL/GenBank/DDBJ databases">
        <title>Adaptive strategies in a cosmopolitan and abundant soil bacterium.</title>
        <authorList>
            <person name="Carini P."/>
        </authorList>
    </citation>
    <scope>NUCLEOTIDE SEQUENCE [LARGE SCALE GENOMIC DNA]</scope>
    <source>
        <strain evidence="2 3">AZCC 1608</strain>
    </source>
</reference>
<keyword evidence="3" id="KW-1185">Reference proteome</keyword>
<proteinExistence type="predicted"/>
<evidence type="ECO:0000313" key="3">
    <source>
        <dbReference type="Proteomes" id="UP001364224"/>
    </source>
</evidence>
<protein>
    <submittedName>
        <fullName evidence="2">Uncharacterized protein</fullName>
    </submittedName>
</protein>
<sequence>MQFTKVLGLAAVGALLALAAPAERANALSLSNPGAAAAVQEDARLATTEVHWRHRHHHRWHRWHHHHGHHHHHRHWHRW</sequence>
<evidence type="ECO:0000256" key="1">
    <source>
        <dbReference type="SAM" id="SignalP"/>
    </source>
</evidence>
<gene>
    <name evidence="2" type="ORF">V1286_007222</name>
</gene>
<keyword evidence="1" id="KW-0732">Signal</keyword>
<feature type="chain" id="PRO_5047063934" evidence="1">
    <location>
        <begin position="20"/>
        <end position="79"/>
    </location>
</feature>